<reference evidence="1 2" key="1">
    <citation type="journal article" date="2015" name="Genome Announc.">
        <title>Draft Genome Sequence of Cyanobacterium Hassallia byssoidea Strain VB512170, Isolated from Monuments in India.</title>
        <authorList>
            <person name="Singh D."/>
            <person name="Chandrababunaidu M.M."/>
            <person name="Panda A."/>
            <person name="Sen D."/>
            <person name="Bhattacharyya S."/>
            <person name="Adhikary S.P."/>
            <person name="Tripathy S."/>
        </authorList>
    </citation>
    <scope>NUCLEOTIDE SEQUENCE [LARGE SCALE GENOMIC DNA]</scope>
    <source>
        <strain evidence="1 2">VB512170</strain>
    </source>
</reference>
<name>A0A846H4H1_9CYAN</name>
<protein>
    <submittedName>
        <fullName evidence="1">Uncharacterized protein</fullName>
    </submittedName>
</protein>
<proteinExistence type="predicted"/>
<gene>
    <name evidence="1" type="ORF">PI95_002790</name>
</gene>
<evidence type="ECO:0000313" key="1">
    <source>
        <dbReference type="EMBL" id="NEU71534.1"/>
    </source>
</evidence>
<comment type="caution">
    <text evidence="1">The sequence shown here is derived from an EMBL/GenBank/DDBJ whole genome shotgun (WGS) entry which is preliminary data.</text>
</comment>
<keyword evidence="2" id="KW-1185">Reference proteome</keyword>
<organism evidence="1 2">
    <name type="scientific">Hassallia byssoidea VB512170</name>
    <dbReference type="NCBI Taxonomy" id="1304833"/>
    <lineage>
        <taxon>Bacteria</taxon>
        <taxon>Bacillati</taxon>
        <taxon>Cyanobacteriota</taxon>
        <taxon>Cyanophyceae</taxon>
        <taxon>Nostocales</taxon>
        <taxon>Tolypothrichaceae</taxon>
        <taxon>Hassallia</taxon>
    </lineage>
</organism>
<dbReference type="Proteomes" id="UP000031549">
    <property type="component" value="Unassembled WGS sequence"/>
</dbReference>
<dbReference type="EMBL" id="JTCM02000003">
    <property type="protein sequence ID" value="NEU71534.1"/>
    <property type="molecule type" value="Genomic_DNA"/>
</dbReference>
<dbReference type="RefSeq" id="WP_163518533.1">
    <property type="nucleotide sequence ID" value="NZ_JTCM02000003.1"/>
</dbReference>
<evidence type="ECO:0000313" key="2">
    <source>
        <dbReference type="Proteomes" id="UP000031549"/>
    </source>
</evidence>
<sequence length="68" mass="7544">MMSKSISGVEQKVPEASYSLITQEQRCQCINASIELTNVIYPGLDVSGEISTVYEEKLGDKVIFKLCK</sequence>
<accession>A0A846H4H1</accession>
<dbReference type="AlphaFoldDB" id="A0A846H4H1"/>